<comment type="caution">
    <text evidence="4">The sequence shown here is derived from an EMBL/GenBank/DDBJ whole genome shotgun (WGS) entry which is preliminary data.</text>
</comment>
<feature type="region of interest" description="Disordered" evidence="2">
    <location>
        <begin position="87"/>
        <end position="107"/>
    </location>
</feature>
<feature type="compositionally biased region" description="Polar residues" evidence="2">
    <location>
        <begin position="191"/>
        <end position="206"/>
    </location>
</feature>
<feature type="compositionally biased region" description="Low complexity" evidence="2">
    <location>
        <begin position="878"/>
        <end position="901"/>
    </location>
</feature>
<dbReference type="InterPro" id="IPR040373">
    <property type="entry name" value="CASZ1"/>
</dbReference>
<dbReference type="GO" id="GO:0045944">
    <property type="term" value="P:positive regulation of transcription by RNA polymerase II"/>
    <property type="evidence" value="ECO:0007669"/>
    <property type="project" value="TreeGrafter"/>
</dbReference>
<feature type="region of interest" description="Disordered" evidence="2">
    <location>
        <begin position="191"/>
        <end position="214"/>
    </location>
</feature>
<keyword evidence="5" id="KW-1185">Reference proteome</keyword>
<feature type="compositionally biased region" description="Basic and acidic residues" evidence="2">
    <location>
        <begin position="255"/>
        <end position="264"/>
    </location>
</feature>
<protein>
    <recommendedName>
        <fullName evidence="3">C2H2-type domain-containing protein</fullName>
    </recommendedName>
</protein>
<feature type="region of interest" description="Disordered" evidence="2">
    <location>
        <begin position="684"/>
        <end position="716"/>
    </location>
</feature>
<keyword evidence="1" id="KW-0863">Zinc-finger</keyword>
<dbReference type="GO" id="GO:0008270">
    <property type="term" value="F:zinc ion binding"/>
    <property type="evidence" value="ECO:0007669"/>
    <property type="project" value="UniProtKB-KW"/>
</dbReference>
<proteinExistence type="predicted"/>
<dbReference type="GO" id="GO:0000981">
    <property type="term" value="F:DNA-binding transcription factor activity, RNA polymerase II-specific"/>
    <property type="evidence" value="ECO:0007669"/>
    <property type="project" value="TreeGrafter"/>
</dbReference>
<dbReference type="PROSITE" id="PS00028">
    <property type="entry name" value="ZINC_FINGER_C2H2_1"/>
    <property type="match status" value="6"/>
</dbReference>
<dbReference type="GO" id="GO:0045664">
    <property type="term" value="P:regulation of neuron differentiation"/>
    <property type="evidence" value="ECO:0007669"/>
    <property type="project" value="TreeGrafter"/>
</dbReference>
<feature type="region of interest" description="Disordered" evidence="2">
    <location>
        <begin position="255"/>
        <end position="312"/>
    </location>
</feature>
<feature type="region of interest" description="Disordered" evidence="2">
    <location>
        <begin position="1"/>
        <end position="58"/>
    </location>
</feature>
<name>A0A9J6BS09_POLVA</name>
<dbReference type="EMBL" id="JADBJN010000003">
    <property type="protein sequence ID" value="KAG5672660.1"/>
    <property type="molecule type" value="Genomic_DNA"/>
</dbReference>
<feature type="domain" description="C2H2-type" evidence="3">
    <location>
        <begin position="444"/>
        <end position="473"/>
    </location>
</feature>
<sequence length="1583" mass="182003">MEITQVASTTSFEHQQQQVAKNKRKKFNPKFMLTNSSSDDEGDGSMEKDDDDDLYQKEINRNSIENANSDDDEESGKIANPHELISDKIGQNNNNDSPPPQVLSNPFLSPSKSLSFLQKFGNLQHQQQLFQQAAISAIAPQLTQQLSASMNLSETEAKFREFAFKTMQELLNIYGLSLSTNDIVDALKQQHMGQASPSASNQSTLEPPTPPRTPIQIQQQRVSNEKNFNNNNDDAKENLRNISVKSNLKTLKGETESDFEDYHKKSNHNNDSNNYSDDERGGRQSAASLPLHMNGLNDDSDHEESDYASSFDSSKLSLKNVESLIDKSSPVNFYNPMMQLTNAQSDPAEKQLIAEYSKYLTKYQSYVDCHNEQCQNENQREHYHCYDIQCSNKMLNKKEEIIRHLKWHKKRSESLSHGFLRFTSSDDCSIQFGYCQHNRKQTHYHCIQSRCDKTYISTSDVQMHSNYHRKDSQIYQEGFHRYRATEKCMVQHCIFYGQCTTHFHCRRCKYTFKNKADMEKHKTYHMKDEQLLKDGFKKFLKTEPCKVEGCRFTMICNHIHCVRANCTYVLHSSGQLLSHKRKHERIDAEMAYRRFKMGHTAKDLTESELAALQSFHGLDLAPKPPPPPTLNQFPVADQATTDKFNKLLNNATMENLNVLLSHTAAEQEKNIAPELLRQIQERQMRYQQSNGHESPPRYDDQQQNGSENGNIDETEDNIPKSVIQNMHSHEEQRSPTVEEVEQIINQYFTDQCTKQQQSSNEPLDLNVKTSTSNKSLLECFMSNNDSHLHCLITGCEAVVPRNLKDISEHLRMHELNRGADSIIQNSNLLQITSIEGFFNRKRGRPPKNRVVEVYSNTHHPPQAIFTSFKLERNDQSNKGHSSTSSSSSASMNQSQSTNQNSHVNAQRIKTEKRDPSPDPGDFVSKIEIIQSSEKCSDISCVFQKLLHYHCNYSKYCHYSTNQLSQMDNHLNDFHVKLEILENYDYFDRNYDCKLSGCCYNKISSHFHCILCTFSFSMPMEMTEHVCEENIEESYESFDISESDLMKARPQPLQPTTTQRLLEQTLQMRPEKFDDRSMIQKINESFFNHENKVALNSDVDLIKTSKVNKSLNTSNNSDKIGVVRASGTWIPQNTNSDYESPTKSAASHISSALELNKSQNSDDDDSACDRPFCKLKRKKHEHCDLCNQGFTDSMKLKIHYLKHQQTKLGGMFDNSDEKNESNVQSKKEELEPHDLSKPSLSNLMFPMAHSSGNQSSSGVIDSISLQNLQLANLAQLYQQNSLYYHSLYPIFGNQPPISMDQQMPLMQFPFPAAALAAGSAGGFDFGSLSLPNMKNSLIAQKRKLEQLDELQNLQKKTKVSERPKEYQKKSYKDDSVPNGYLKFRFNQDCNFPNCGYRNHQSHFHCCRKDCFYSFCDKTRFVQHTARHERLDKLMGDDFKQFRANMHCGYQNCAYNKNIGPHNKSSHFHCLKCNYICSDTNKVVAHRRQHSKQEYINKAGFRKYTNNEACMIADPFSPDGECLYTLKQTHYHCLVCQMGVLSRNQLSFHTHRIRPGMSNEDFPPEMMNNDNVFILNDNGSDENSS</sequence>
<dbReference type="GO" id="GO:0005634">
    <property type="term" value="C:nucleus"/>
    <property type="evidence" value="ECO:0007669"/>
    <property type="project" value="TreeGrafter"/>
</dbReference>
<feature type="compositionally biased region" description="Acidic residues" evidence="2">
    <location>
        <begin position="38"/>
        <end position="53"/>
    </location>
</feature>
<dbReference type="PANTHER" id="PTHR12451">
    <property type="entry name" value="TRANSCRIPTION FACTOR CASTOR PROTEIN MING -RELATED"/>
    <property type="match status" value="1"/>
</dbReference>
<dbReference type="GO" id="GO:0000977">
    <property type="term" value="F:RNA polymerase II transcription regulatory region sequence-specific DNA binding"/>
    <property type="evidence" value="ECO:0007669"/>
    <property type="project" value="TreeGrafter"/>
</dbReference>
<feature type="compositionally biased region" description="Basic and acidic residues" evidence="2">
    <location>
        <begin position="1214"/>
        <end position="1233"/>
    </location>
</feature>
<organism evidence="4 5">
    <name type="scientific">Polypedilum vanderplanki</name>
    <name type="common">Sleeping chironomid midge</name>
    <dbReference type="NCBI Taxonomy" id="319348"/>
    <lineage>
        <taxon>Eukaryota</taxon>
        <taxon>Metazoa</taxon>
        <taxon>Ecdysozoa</taxon>
        <taxon>Arthropoda</taxon>
        <taxon>Hexapoda</taxon>
        <taxon>Insecta</taxon>
        <taxon>Pterygota</taxon>
        <taxon>Neoptera</taxon>
        <taxon>Endopterygota</taxon>
        <taxon>Diptera</taxon>
        <taxon>Nematocera</taxon>
        <taxon>Chironomoidea</taxon>
        <taxon>Chironomidae</taxon>
        <taxon>Chironominae</taxon>
        <taxon>Polypedilum</taxon>
        <taxon>Polypedilum</taxon>
    </lineage>
</organism>
<feature type="domain" description="C2H2-type" evidence="3">
    <location>
        <begin position="503"/>
        <end position="530"/>
    </location>
</feature>
<gene>
    <name evidence="4" type="ORF">PVAND_002772</name>
</gene>
<reference evidence="4" key="1">
    <citation type="submission" date="2021-03" db="EMBL/GenBank/DDBJ databases">
        <title>Chromosome level genome of the anhydrobiotic midge Polypedilum vanderplanki.</title>
        <authorList>
            <person name="Yoshida Y."/>
            <person name="Kikawada T."/>
            <person name="Gusev O."/>
        </authorList>
    </citation>
    <scope>NUCLEOTIDE SEQUENCE</scope>
    <source>
        <strain evidence="4">NIAS01</strain>
        <tissue evidence="4">Whole body or cell culture</tissue>
    </source>
</reference>
<feature type="region of interest" description="Disordered" evidence="2">
    <location>
        <begin position="873"/>
        <end position="923"/>
    </location>
</feature>
<dbReference type="OrthoDB" id="10063916at2759"/>
<evidence type="ECO:0000256" key="1">
    <source>
        <dbReference type="PROSITE-ProRule" id="PRU00042"/>
    </source>
</evidence>
<evidence type="ECO:0000256" key="2">
    <source>
        <dbReference type="SAM" id="MobiDB-lite"/>
    </source>
</evidence>
<keyword evidence="1" id="KW-0479">Metal-binding</keyword>
<evidence type="ECO:0000259" key="3">
    <source>
        <dbReference type="PROSITE" id="PS50157"/>
    </source>
</evidence>
<keyword evidence="1" id="KW-0862">Zinc</keyword>
<feature type="compositionally biased region" description="Polar residues" evidence="2">
    <location>
        <begin position="1"/>
        <end position="20"/>
    </location>
</feature>
<accession>A0A9J6BS09</accession>
<dbReference type="InterPro" id="IPR013087">
    <property type="entry name" value="Znf_C2H2_type"/>
</dbReference>
<dbReference type="Proteomes" id="UP001107558">
    <property type="component" value="Chromosome 3"/>
</dbReference>
<evidence type="ECO:0000313" key="5">
    <source>
        <dbReference type="Proteomes" id="UP001107558"/>
    </source>
</evidence>
<evidence type="ECO:0000313" key="4">
    <source>
        <dbReference type="EMBL" id="KAG5672660.1"/>
    </source>
</evidence>
<dbReference type="SMART" id="SM00355">
    <property type="entry name" value="ZnF_C2H2"/>
    <property type="match status" value="10"/>
</dbReference>
<dbReference type="PANTHER" id="PTHR12451:SF0">
    <property type="entry name" value="ZINC FINGER PROTEIN CASTOR HOMOLOG 1"/>
    <property type="match status" value="1"/>
</dbReference>
<feature type="region of interest" description="Disordered" evidence="2">
    <location>
        <begin position="1208"/>
        <end position="1233"/>
    </location>
</feature>
<dbReference type="PROSITE" id="PS50157">
    <property type="entry name" value="ZINC_FINGER_C2H2_2"/>
    <property type="match status" value="2"/>
</dbReference>